<feature type="region of interest" description="Disordered" evidence="6">
    <location>
        <begin position="373"/>
        <end position="405"/>
    </location>
</feature>
<accession>A0A927BZG0</accession>
<dbReference type="InterPro" id="IPR014001">
    <property type="entry name" value="Helicase_ATP-bd"/>
</dbReference>
<dbReference type="PANTHER" id="PTHR47963:SF8">
    <property type="entry name" value="ATP-DEPENDENT RNA HELICASE DEAD"/>
    <property type="match status" value="1"/>
</dbReference>
<dbReference type="SMART" id="SM00490">
    <property type="entry name" value="HELICc"/>
    <property type="match status" value="1"/>
</dbReference>
<gene>
    <name evidence="9" type="ORF">IDH44_24855</name>
</gene>
<name>A0A927BZG0_9BACL</name>
<evidence type="ECO:0000259" key="8">
    <source>
        <dbReference type="PROSITE" id="PS51194"/>
    </source>
</evidence>
<dbReference type="Gene3D" id="3.40.50.300">
    <property type="entry name" value="P-loop containing nucleotide triphosphate hydrolases"/>
    <property type="match status" value="2"/>
</dbReference>
<feature type="compositionally biased region" description="Basic and acidic residues" evidence="6">
    <location>
        <begin position="386"/>
        <end position="397"/>
    </location>
</feature>
<dbReference type="InterPro" id="IPR050547">
    <property type="entry name" value="DEAD_box_RNA_helicases"/>
</dbReference>
<dbReference type="GO" id="GO:0016787">
    <property type="term" value="F:hydrolase activity"/>
    <property type="evidence" value="ECO:0007669"/>
    <property type="project" value="UniProtKB-KW"/>
</dbReference>
<dbReference type="GO" id="GO:0003723">
    <property type="term" value="F:RNA binding"/>
    <property type="evidence" value="ECO:0007669"/>
    <property type="project" value="TreeGrafter"/>
</dbReference>
<dbReference type="CDD" id="cd18787">
    <property type="entry name" value="SF2_C_DEAD"/>
    <property type="match status" value="1"/>
</dbReference>
<keyword evidence="10" id="KW-1185">Reference proteome</keyword>
<dbReference type="InterPro" id="IPR001650">
    <property type="entry name" value="Helicase_C-like"/>
</dbReference>
<dbReference type="InterPro" id="IPR011545">
    <property type="entry name" value="DEAD/DEAH_box_helicase_dom"/>
</dbReference>
<dbReference type="CDD" id="cd00268">
    <property type="entry name" value="DEADc"/>
    <property type="match status" value="1"/>
</dbReference>
<evidence type="ECO:0000313" key="10">
    <source>
        <dbReference type="Proteomes" id="UP000621560"/>
    </source>
</evidence>
<keyword evidence="3" id="KW-0378">Hydrolase</keyword>
<dbReference type="InterPro" id="IPR044742">
    <property type="entry name" value="DEAD/DEAH_RhlB"/>
</dbReference>
<dbReference type="PROSITE" id="PS51194">
    <property type="entry name" value="HELICASE_CTER"/>
    <property type="match status" value="1"/>
</dbReference>
<evidence type="ECO:0000256" key="2">
    <source>
        <dbReference type="ARBA" id="ARBA00022741"/>
    </source>
</evidence>
<dbReference type="SUPFAM" id="SSF52540">
    <property type="entry name" value="P-loop containing nucleoside triphosphate hydrolases"/>
    <property type="match status" value="1"/>
</dbReference>
<protein>
    <recommendedName>
        <fullName evidence="1">RNA helicase</fullName>
        <ecNumber evidence="1">3.6.4.13</ecNumber>
    </recommendedName>
</protein>
<comment type="caution">
    <text evidence="9">The sequence shown here is derived from an EMBL/GenBank/DDBJ whole genome shotgun (WGS) entry which is preliminary data.</text>
</comment>
<dbReference type="Proteomes" id="UP000621560">
    <property type="component" value="Unassembled WGS sequence"/>
</dbReference>
<dbReference type="Pfam" id="PF00270">
    <property type="entry name" value="DEAD"/>
    <property type="match status" value="1"/>
</dbReference>
<dbReference type="PANTHER" id="PTHR47963">
    <property type="entry name" value="DEAD-BOX ATP-DEPENDENT RNA HELICASE 47, MITOCHONDRIAL"/>
    <property type="match status" value="1"/>
</dbReference>
<keyword evidence="2" id="KW-0547">Nucleotide-binding</keyword>
<reference evidence="9" key="1">
    <citation type="submission" date="2020-09" db="EMBL/GenBank/DDBJ databases">
        <title>A novel bacterium of genus Paenibacillus, isolated from South China Sea.</title>
        <authorList>
            <person name="Huang H."/>
            <person name="Mo K."/>
            <person name="Hu Y."/>
        </authorList>
    </citation>
    <scope>NUCLEOTIDE SEQUENCE</scope>
    <source>
        <strain evidence="9">IB182496</strain>
    </source>
</reference>
<evidence type="ECO:0000256" key="5">
    <source>
        <dbReference type="ARBA" id="ARBA00022840"/>
    </source>
</evidence>
<dbReference type="AlphaFoldDB" id="A0A927BZG0"/>
<evidence type="ECO:0000259" key="7">
    <source>
        <dbReference type="PROSITE" id="PS51192"/>
    </source>
</evidence>
<evidence type="ECO:0000256" key="1">
    <source>
        <dbReference type="ARBA" id="ARBA00012552"/>
    </source>
</evidence>
<dbReference type="RefSeq" id="WP_190921524.1">
    <property type="nucleotide sequence ID" value="NZ_JACXIZ010000066.1"/>
</dbReference>
<dbReference type="PROSITE" id="PS51192">
    <property type="entry name" value="HELICASE_ATP_BIND_1"/>
    <property type="match status" value="1"/>
</dbReference>
<feature type="domain" description="Helicase C-terminal" evidence="8">
    <location>
        <begin position="230"/>
        <end position="374"/>
    </location>
</feature>
<proteinExistence type="predicted"/>
<evidence type="ECO:0000256" key="6">
    <source>
        <dbReference type="SAM" id="MobiDB-lite"/>
    </source>
</evidence>
<dbReference type="EMBL" id="JACXIZ010000066">
    <property type="protein sequence ID" value="MBD2848425.1"/>
    <property type="molecule type" value="Genomic_DNA"/>
</dbReference>
<evidence type="ECO:0000256" key="4">
    <source>
        <dbReference type="ARBA" id="ARBA00022806"/>
    </source>
</evidence>
<dbReference type="InterPro" id="IPR027417">
    <property type="entry name" value="P-loop_NTPase"/>
</dbReference>
<sequence length="405" mass="44055">MTNHWQELGVAEALSRRLAEQGLTAPAAVQREAIVPLLRGEDALVQAPTGSGKTLAYLLPLLQRIDPALREVQSVVVAPTQELAMQILQVAKDYGEPLGIRVLPLIGGAALKRQLEKLREHPQLVVGTPGRLRELLGTRKLKLHETRSVVIDEVDRVIGEQTAEDAEAILRAVRRDTQVACFSATMPAAIADKAGSWLKQPVRIAIDAGALPEQVEHVYVVADQRHKIDTVRRLLRNLELAPALLFVNETAQIGNWESKLAFEGFAVEALYGDADKQSRARTLARFRSGGCEVLMATDVAARGLDVEGLPLVVNVDPPLEADQYVHRAGRTGRMGRTGLVVTLVTPSQQPQLERIGRRLALTLEERRLAYGKLAAPDASRGRRGGRTAERAPGEPAHRTQSGSAA</sequence>
<feature type="domain" description="Helicase ATP-binding" evidence="7">
    <location>
        <begin position="34"/>
        <end position="204"/>
    </location>
</feature>
<dbReference type="EC" id="3.6.4.13" evidence="1"/>
<keyword evidence="4 9" id="KW-0347">Helicase</keyword>
<dbReference type="Pfam" id="PF00271">
    <property type="entry name" value="Helicase_C"/>
    <property type="match status" value="1"/>
</dbReference>
<evidence type="ECO:0000313" key="9">
    <source>
        <dbReference type="EMBL" id="MBD2848425.1"/>
    </source>
</evidence>
<feature type="non-terminal residue" evidence="9">
    <location>
        <position position="405"/>
    </location>
</feature>
<keyword evidence="5" id="KW-0067">ATP-binding</keyword>
<evidence type="ECO:0000256" key="3">
    <source>
        <dbReference type="ARBA" id="ARBA00022801"/>
    </source>
</evidence>
<dbReference type="GO" id="GO:0003724">
    <property type="term" value="F:RNA helicase activity"/>
    <property type="evidence" value="ECO:0007669"/>
    <property type="project" value="UniProtKB-EC"/>
</dbReference>
<dbReference type="SMART" id="SM00487">
    <property type="entry name" value="DEXDc"/>
    <property type="match status" value="1"/>
</dbReference>
<organism evidence="9 10">
    <name type="scientific">Paenibacillus sabuli</name>
    <dbReference type="NCBI Taxonomy" id="2772509"/>
    <lineage>
        <taxon>Bacteria</taxon>
        <taxon>Bacillati</taxon>
        <taxon>Bacillota</taxon>
        <taxon>Bacilli</taxon>
        <taxon>Bacillales</taxon>
        <taxon>Paenibacillaceae</taxon>
        <taxon>Paenibacillus</taxon>
    </lineage>
</organism>
<dbReference type="GO" id="GO:0005524">
    <property type="term" value="F:ATP binding"/>
    <property type="evidence" value="ECO:0007669"/>
    <property type="project" value="UniProtKB-KW"/>
</dbReference>